<keyword evidence="3" id="KW-1185">Reference proteome</keyword>
<dbReference type="Pfam" id="PF10326">
    <property type="entry name" value="7TM_GPCR_Str"/>
    <property type="match status" value="1"/>
</dbReference>
<comment type="caution">
    <text evidence="2">The sequence shown here is derived from an EMBL/GenBank/DDBJ whole genome shotgun (WGS) entry which is preliminary data.</text>
</comment>
<keyword evidence="1" id="KW-1133">Transmembrane helix</keyword>
<dbReference type="Proteomes" id="UP000494206">
    <property type="component" value="Unassembled WGS sequence"/>
</dbReference>
<gene>
    <name evidence="2" type="ORF">CBOVIS_LOCUS510</name>
</gene>
<name>A0A8S1E9H4_9PELO</name>
<evidence type="ECO:0008006" key="4">
    <source>
        <dbReference type="Google" id="ProtNLM"/>
    </source>
</evidence>
<dbReference type="GO" id="GO:0042048">
    <property type="term" value="P:olfactory behavior"/>
    <property type="evidence" value="ECO:0007669"/>
    <property type="project" value="TreeGrafter"/>
</dbReference>
<keyword evidence="1" id="KW-0812">Transmembrane</keyword>
<dbReference type="AlphaFoldDB" id="A0A8S1E9H4"/>
<accession>A0A8S1E9H4</accession>
<organism evidence="2 3">
    <name type="scientific">Caenorhabditis bovis</name>
    <dbReference type="NCBI Taxonomy" id="2654633"/>
    <lineage>
        <taxon>Eukaryota</taxon>
        <taxon>Metazoa</taxon>
        <taxon>Ecdysozoa</taxon>
        <taxon>Nematoda</taxon>
        <taxon>Chromadorea</taxon>
        <taxon>Rhabditida</taxon>
        <taxon>Rhabditina</taxon>
        <taxon>Rhabditomorpha</taxon>
        <taxon>Rhabditoidea</taxon>
        <taxon>Rhabditidae</taxon>
        <taxon>Peloderinae</taxon>
        <taxon>Caenorhabditis</taxon>
    </lineage>
</organism>
<keyword evidence="1" id="KW-0472">Membrane</keyword>
<protein>
    <recommendedName>
        <fullName evidence="4">Seven TM Receptor</fullName>
    </recommendedName>
</protein>
<dbReference type="InterPro" id="IPR019428">
    <property type="entry name" value="7TM_GPCR_serpentine_rcpt_Str"/>
</dbReference>
<dbReference type="GO" id="GO:0038022">
    <property type="term" value="F:G protein-coupled olfactory receptor activity"/>
    <property type="evidence" value="ECO:0007669"/>
    <property type="project" value="TreeGrafter"/>
</dbReference>
<dbReference type="GO" id="GO:0005886">
    <property type="term" value="C:plasma membrane"/>
    <property type="evidence" value="ECO:0007669"/>
    <property type="project" value="TreeGrafter"/>
</dbReference>
<dbReference type="PANTHER" id="PTHR22943:SF248">
    <property type="entry name" value="SEVEN TM RECEPTOR"/>
    <property type="match status" value="1"/>
</dbReference>
<feature type="transmembrane region" description="Helical" evidence="1">
    <location>
        <begin position="44"/>
        <end position="62"/>
    </location>
</feature>
<dbReference type="SUPFAM" id="SSF81321">
    <property type="entry name" value="Family A G protein-coupled receptor-like"/>
    <property type="match status" value="1"/>
</dbReference>
<proteinExistence type="predicted"/>
<dbReference type="OrthoDB" id="5819686at2759"/>
<feature type="transmembrane region" description="Helical" evidence="1">
    <location>
        <begin position="12"/>
        <end position="32"/>
    </location>
</feature>
<reference evidence="2 3" key="1">
    <citation type="submission" date="2020-04" db="EMBL/GenBank/DDBJ databases">
        <authorList>
            <person name="Laetsch R D."/>
            <person name="Stevens L."/>
            <person name="Kumar S."/>
            <person name="Blaxter L. M."/>
        </authorList>
    </citation>
    <scope>NUCLEOTIDE SEQUENCE [LARGE SCALE GENOMIC DNA]</scope>
</reference>
<feature type="transmembrane region" description="Helical" evidence="1">
    <location>
        <begin position="133"/>
        <end position="156"/>
    </location>
</feature>
<dbReference type="EMBL" id="CADEPM010000001">
    <property type="protein sequence ID" value="CAB3397040.1"/>
    <property type="molecule type" value="Genomic_DNA"/>
</dbReference>
<dbReference type="PANTHER" id="PTHR22943">
    <property type="entry name" value="7-TRANSMEMBRANE DOMAIN RECEPTOR C.ELEGANS"/>
    <property type="match status" value="1"/>
</dbReference>
<feature type="transmembrane region" description="Helical" evidence="1">
    <location>
        <begin position="93"/>
        <end position="113"/>
    </location>
</feature>
<evidence type="ECO:0000313" key="3">
    <source>
        <dbReference type="Proteomes" id="UP000494206"/>
    </source>
</evidence>
<evidence type="ECO:0000256" key="1">
    <source>
        <dbReference type="SAM" id="Phobius"/>
    </source>
</evidence>
<feature type="transmembrane region" description="Helical" evidence="1">
    <location>
        <begin position="176"/>
        <end position="200"/>
    </location>
</feature>
<sequence length="269" mass="30844">MTKQIIVILRIFQYAGFVGSQINNTLLFYLIFKVADKRLGRYRHLMSVFAIYGFVYSWIEIITQPIMHMKPYAFIVFLDGIFKYEKWIGNSMTTLYCGSFALCISVLGIQFVYRYIYLCRPRYLKIFDGYSIILTFIPCLVICNIAIVFCAFNTYLTMGKASSSMSIRTRELNKQLFTTLAFQTILPLVTIYVPVALILYLPIFGIEGGRLANLTSGGLGIYPALDPLIAIFHIRDFRNAVMCRKNRQNINIAGINGTPNYETYRTSLT</sequence>
<evidence type="ECO:0000313" key="2">
    <source>
        <dbReference type="EMBL" id="CAB3397040.1"/>
    </source>
</evidence>